<evidence type="ECO:0000256" key="1">
    <source>
        <dbReference type="SAM" id="Phobius"/>
    </source>
</evidence>
<dbReference type="AlphaFoldDB" id="A0A2P8R0H0"/>
<keyword evidence="1" id="KW-1133">Transmembrane helix</keyword>
<dbReference type="EMBL" id="PDHH01000004">
    <property type="protein sequence ID" value="PSM51988.1"/>
    <property type="molecule type" value="Genomic_DNA"/>
</dbReference>
<keyword evidence="1" id="KW-0812">Transmembrane</keyword>
<reference evidence="3" key="1">
    <citation type="submission" date="2017-10" db="EMBL/GenBank/DDBJ databases">
        <title>Campylobacter species from seals.</title>
        <authorList>
            <person name="Gilbert M.J."/>
            <person name="Zomer A.L."/>
            <person name="Timmerman A.J."/>
            <person name="Duim B."/>
            <person name="Wagenaar J.A."/>
        </authorList>
    </citation>
    <scope>NUCLEOTIDE SEQUENCE [LARGE SCALE GENOMIC DNA]</scope>
    <source>
        <strain evidence="3">17S00004-5</strain>
    </source>
</reference>
<accession>A0A2P8R0H0</accession>
<keyword evidence="1" id="KW-0472">Membrane</keyword>
<feature type="transmembrane region" description="Helical" evidence="1">
    <location>
        <begin position="12"/>
        <end position="31"/>
    </location>
</feature>
<evidence type="ECO:0000313" key="3">
    <source>
        <dbReference type="Proteomes" id="UP000240535"/>
    </source>
</evidence>
<name>A0A2P8R0H0_9BACT</name>
<proteinExistence type="predicted"/>
<sequence>MGEAVSKRVKFTILTIVVFLSIIVQISILLLKDYKIEEKQNLIKITSLNSFAFYTQIPYLRHSFGHSLDEIFKYHPAFRESDIGSFVNSGYAKRFIEK</sequence>
<comment type="caution">
    <text evidence="2">The sequence shown here is derived from an EMBL/GenBank/DDBJ whole genome shotgun (WGS) entry which is preliminary data.</text>
</comment>
<protein>
    <submittedName>
        <fullName evidence="2">Uncharacterized protein</fullName>
    </submittedName>
</protein>
<dbReference type="Proteomes" id="UP000240535">
    <property type="component" value="Unassembled WGS sequence"/>
</dbReference>
<gene>
    <name evidence="2" type="ORF">CQ405_05340</name>
</gene>
<organism evidence="2 3">
    <name type="scientific">Campylobacter blaseri</name>
    <dbReference type="NCBI Taxonomy" id="2042961"/>
    <lineage>
        <taxon>Bacteria</taxon>
        <taxon>Pseudomonadati</taxon>
        <taxon>Campylobacterota</taxon>
        <taxon>Epsilonproteobacteria</taxon>
        <taxon>Campylobacterales</taxon>
        <taxon>Campylobacteraceae</taxon>
        <taxon>Campylobacter</taxon>
    </lineage>
</organism>
<evidence type="ECO:0000313" key="2">
    <source>
        <dbReference type="EMBL" id="PSM51988.1"/>
    </source>
</evidence>
<keyword evidence="3" id="KW-1185">Reference proteome</keyword>